<feature type="domain" description="DUF7344" evidence="1">
    <location>
        <begin position="21"/>
        <end position="97"/>
    </location>
</feature>
<evidence type="ECO:0000259" key="1">
    <source>
        <dbReference type="Pfam" id="PF24035"/>
    </source>
</evidence>
<reference evidence="2 3" key="1">
    <citation type="submission" date="2022-06" db="EMBL/GenBank/DDBJ databases">
        <title>Haloarcula sp. a new haloarchaeum isolate from saline soil.</title>
        <authorList>
            <person name="Strakova D."/>
            <person name="Galisteo C."/>
            <person name="Sanchez-Porro C."/>
            <person name="Ventosa A."/>
        </authorList>
    </citation>
    <scope>NUCLEOTIDE SEQUENCE [LARGE SCALE GENOMIC DNA]</scope>
    <source>
        <strain evidence="2 3">S1CR25-12</strain>
    </source>
</reference>
<gene>
    <name evidence="2" type="ORF">NDI56_09505</name>
</gene>
<dbReference type="EMBL" id="JAMQON010000002">
    <property type="protein sequence ID" value="MDS0259626.1"/>
    <property type="molecule type" value="Genomic_DNA"/>
</dbReference>
<dbReference type="Pfam" id="PF24035">
    <property type="entry name" value="DUF7344"/>
    <property type="match status" value="1"/>
</dbReference>
<evidence type="ECO:0000313" key="3">
    <source>
        <dbReference type="Proteomes" id="UP001259659"/>
    </source>
</evidence>
<evidence type="ECO:0000313" key="2">
    <source>
        <dbReference type="EMBL" id="MDS0259626.1"/>
    </source>
</evidence>
<dbReference type="InterPro" id="IPR036388">
    <property type="entry name" value="WH-like_DNA-bd_sf"/>
</dbReference>
<dbReference type="RefSeq" id="WP_310919239.1">
    <property type="nucleotide sequence ID" value="NZ_JAMQON010000002.1"/>
</dbReference>
<dbReference type="Proteomes" id="UP001259659">
    <property type="component" value="Unassembled WGS sequence"/>
</dbReference>
<dbReference type="Gene3D" id="1.10.10.10">
    <property type="entry name" value="Winged helix-like DNA-binding domain superfamily/Winged helix DNA-binding domain"/>
    <property type="match status" value="1"/>
</dbReference>
<protein>
    <recommendedName>
        <fullName evidence="1">DUF7344 domain-containing protein</fullName>
    </recommendedName>
</protein>
<accession>A0ABU2FD23</accession>
<comment type="caution">
    <text evidence="2">The sequence shown here is derived from an EMBL/GenBank/DDBJ whole genome shotgun (WGS) entry which is preliminary data.</text>
</comment>
<organism evidence="2 3">
    <name type="scientific">Haloarcula saliterrae</name>
    <dbReference type="NCBI Taxonomy" id="2950534"/>
    <lineage>
        <taxon>Archaea</taxon>
        <taxon>Methanobacteriati</taxon>
        <taxon>Methanobacteriota</taxon>
        <taxon>Stenosarchaea group</taxon>
        <taxon>Halobacteria</taxon>
        <taxon>Halobacteriales</taxon>
        <taxon>Haloarculaceae</taxon>
        <taxon>Haloarcula</taxon>
    </lineage>
</organism>
<keyword evidence="3" id="KW-1185">Reference proteome</keyword>
<proteinExistence type="predicted"/>
<sequence>MDKKAKIADTSGSGLSEDEIFTLLAMHRRRELLRTLDRAGGEATVGDITNELAGGEHGDDAGVKERKTVYVSLYQTHIPRLVEAGVLVHDEDTKLVRLTDRGEVLLAYLRYDPTAKQPGLLSRVLRPGGRKRAQ</sequence>
<name>A0ABU2FD23_9EURY</name>
<dbReference type="InterPro" id="IPR055768">
    <property type="entry name" value="DUF7344"/>
</dbReference>